<proteinExistence type="predicted"/>
<dbReference type="EMBL" id="CP002408">
    <property type="protein sequence ID" value="AFU57767.1"/>
    <property type="molecule type" value="Genomic_DNA"/>
</dbReference>
<dbReference type="AlphaFoldDB" id="K0IIB8"/>
<dbReference type="BioCyc" id="CNIT1237085:G1324-823-MONOMER"/>
<reference evidence="2 3" key="1">
    <citation type="journal article" date="2012" name="Environ. Microbiol.">
        <title>The genome of the ammonia-oxidizing Candidatus Nitrososphaera gargensis: insights into metabolic versatility and environmental adaptations.</title>
        <authorList>
            <person name="Spang A."/>
            <person name="Poehlein A."/>
            <person name="Offre P."/>
            <person name="Zumbragel S."/>
            <person name="Haider S."/>
            <person name="Rychlik N."/>
            <person name="Nowka B."/>
            <person name="Schmeisser C."/>
            <person name="Lebedeva E.V."/>
            <person name="Rattei T."/>
            <person name="Bohm C."/>
            <person name="Schmid M."/>
            <person name="Galushko A."/>
            <person name="Hatzenpichler R."/>
            <person name="Weinmaier T."/>
            <person name="Daniel R."/>
            <person name="Schleper C."/>
            <person name="Spieck E."/>
            <person name="Streit W."/>
            <person name="Wagner M."/>
        </authorList>
    </citation>
    <scope>NUCLEOTIDE SEQUENCE [LARGE SCALE GENOMIC DNA]</scope>
    <source>
        <strain evidence="3">Ga9.2</strain>
    </source>
</reference>
<evidence type="ECO:0000313" key="3">
    <source>
        <dbReference type="Proteomes" id="UP000008037"/>
    </source>
</evidence>
<protein>
    <submittedName>
        <fullName evidence="2">Uncharacterized protein</fullName>
    </submittedName>
</protein>
<dbReference type="InParanoid" id="K0IIB8"/>
<gene>
    <name evidence="2" type="ordered locus">Ngar_c08250</name>
</gene>
<organism evidence="2 3">
    <name type="scientific">Nitrososphaera gargensis (strain Ga9.2)</name>
    <dbReference type="NCBI Taxonomy" id="1237085"/>
    <lineage>
        <taxon>Archaea</taxon>
        <taxon>Nitrososphaerota</taxon>
        <taxon>Nitrososphaeria</taxon>
        <taxon>Nitrososphaerales</taxon>
        <taxon>Nitrososphaeraceae</taxon>
        <taxon>Nitrososphaera</taxon>
    </lineage>
</organism>
<evidence type="ECO:0000256" key="1">
    <source>
        <dbReference type="SAM" id="Phobius"/>
    </source>
</evidence>
<dbReference type="Proteomes" id="UP000008037">
    <property type="component" value="Chromosome"/>
</dbReference>
<sequence>MNEQKDGQKDMSCMQGSILHKVQRTIAFNINRLLKIGYWLSLFGILAIMIPSGLVLLSGIGANNNAYGATPDVIHYMSGPSLHNMAGEEITSLQVGR</sequence>
<dbReference type="GeneID" id="13795220"/>
<accession>K0IIB8</accession>
<dbReference type="RefSeq" id="WP_015018312.1">
    <property type="nucleotide sequence ID" value="NC_018719.1"/>
</dbReference>
<keyword evidence="3" id="KW-1185">Reference proteome</keyword>
<dbReference type="HOGENOM" id="CLU_2340269_0_0_2"/>
<dbReference type="KEGG" id="nga:Ngar_c08250"/>
<keyword evidence="1" id="KW-1133">Transmembrane helix</keyword>
<keyword evidence="1" id="KW-0472">Membrane</keyword>
<evidence type="ECO:0000313" key="2">
    <source>
        <dbReference type="EMBL" id="AFU57767.1"/>
    </source>
</evidence>
<feature type="transmembrane region" description="Helical" evidence="1">
    <location>
        <begin position="36"/>
        <end position="57"/>
    </location>
</feature>
<name>K0IIB8_NITGG</name>
<keyword evidence="1" id="KW-0812">Transmembrane</keyword>